<dbReference type="AlphaFoldDB" id="A0A975TWQ4"/>
<dbReference type="Pfam" id="PF04290">
    <property type="entry name" value="DctQ"/>
    <property type="match status" value="1"/>
</dbReference>
<feature type="transmembrane region" description="Helical" evidence="9">
    <location>
        <begin position="131"/>
        <end position="152"/>
    </location>
</feature>
<evidence type="ECO:0000313" key="12">
    <source>
        <dbReference type="Proteomes" id="UP000693972"/>
    </source>
</evidence>
<comment type="function">
    <text evidence="9">Part of the tripartite ATP-independent periplasmic (TRAP) transport system.</text>
</comment>
<keyword evidence="6 9" id="KW-1133">Transmembrane helix</keyword>
<evidence type="ECO:0000313" key="11">
    <source>
        <dbReference type="EMBL" id="QXL88601.1"/>
    </source>
</evidence>
<feature type="transmembrane region" description="Helical" evidence="9">
    <location>
        <begin position="43"/>
        <end position="64"/>
    </location>
</feature>
<keyword evidence="7 9" id="KW-0472">Membrane</keyword>
<keyword evidence="12" id="KW-1185">Reference proteome</keyword>
<keyword evidence="3" id="KW-1003">Cell membrane</keyword>
<dbReference type="InterPro" id="IPR007387">
    <property type="entry name" value="TRAP_DctQ"/>
</dbReference>
<keyword evidence="2 9" id="KW-0813">Transport</keyword>
<dbReference type="RefSeq" id="WP_257891670.1">
    <property type="nucleotide sequence ID" value="NZ_JAIMBW010000001.1"/>
</dbReference>
<organism evidence="11">
    <name type="scientific">Gymnodinialimonas phycosphaerae</name>
    <dbReference type="NCBI Taxonomy" id="2841589"/>
    <lineage>
        <taxon>Bacteria</taxon>
        <taxon>Pseudomonadati</taxon>
        <taxon>Pseudomonadota</taxon>
        <taxon>Alphaproteobacteria</taxon>
        <taxon>Rhodobacterales</taxon>
        <taxon>Paracoccaceae</taxon>
        <taxon>Gymnodinialimonas</taxon>
    </lineage>
</organism>
<evidence type="ECO:0000259" key="10">
    <source>
        <dbReference type="Pfam" id="PF04290"/>
    </source>
</evidence>
<name>A0A975TWQ4_9RHOB</name>
<evidence type="ECO:0000256" key="9">
    <source>
        <dbReference type="RuleBase" id="RU369079"/>
    </source>
</evidence>
<evidence type="ECO:0000256" key="8">
    <source>
        <dbReference type="ARBA" id="ARBA00038436"/>
    </source>
</evidence>
<reference evidence="11 12" key="1">
    <citation type="submission" date="2021-07" db="EMBL/GenBank/DDBJ databases">
        <title>Karlodiniumbacter phycospheric gen. nov., sp. nov., a phycosphere bacterium isolated from karlodinium veneficum.</title>
        <authorList>
            <person name="Peng Y."/>
            <person name="Jiang L."/>
            <person name="Lee J."/>
        </authorList>
    </citation>
    <scope>NUCLEOTIDE SEQUENCE</scope>
    <source>
        <strain evidence="11 12">N5</strain>
    </source>
</reference>
<comment type="similarity">
    <text evidence="8 9">Belongs to the TRAP transporter small permease family.</text>
</comment>
<comment type="subunit">
    <text evidence="9">The complex comprises the extracytoplasmic solute receptor protein and the two transmembrane proteins.</text>
</comment>
<dbReference type="EMBL" id="CP078073">
    <property type="protein sequence ID" value="QXL88601.1"/>
    <property type="molecule type" value="Genomic_DNA"/>
</dbReference>
<dbReference type="GO" id="GO:0022857">
    <property type="term" value="F:transmembrane transporter activity"/>
    <property type="evidence" value="ECO:0007669"/>
    <property type="project" value="UniProtKB-UniRule"/>
</dbReference>
<dbReference type="InterPro" id="IPR055348">
    <property type="entry name" value="DctQ"/>
</dbReference>
<dbReference type="Proteomes" id="UP000693972">
    <property type="component" value="Unassembled WGS sequence"/>
</dbReference>
<proteinExistence type="inferred from homology"/>
<dbReference type="PANTHER" id="PTHR35011:SF2">
    <property type="entry name" value="2,3-DIKETO-L-GULONATE TRAP TRANSPORTER SMALL PERMEASE PROTEIN YIAM"/>
    <property type="match status" value="1"/>
</dbReference>
<evidence type="ECO:0000256" key="3">
    <source>
        <dbReference type="ARBA" id="ARBA00022475"/>
    </source>
</evidence>
<sequence>MDLVRTIADRLIGLSALIGSIALAVLVGVILADVIGSQFGMPIYGALDVTIMSMVIVVFGGMALCDRRGGHISVDLLERSFPPALNRAIDSGSAVLGAVIFVTLAWAVYESAQISEMLNLSTNLLRLPKAWFQYALCGLAIFTALGMVLRAVEIAFTGRDVRRDETHLQ</sequence>
<feature type="transmembrane region" description="Helical" evidence="9">
    <location>
        <begin position="85"/>
        <end position="109"/>
    </location>
</feature>
<accession>A0A975TWQ4</accession>
<evidence type="ECO:0000256" key="6">
    <source>
        <dbReference type="ARBA" id="ARBA00022989"/>
    </source>
</evidence>
<dbReference type="PANTHER" id="PTHR35011">
    <property type="entry name" value="2,3-DIKETO-L-GULONATE TRAP TRANSPORTER SMALL PERMEASE PROTEIN YIAM"/>
    <property type="match status" value="1"/>
</dbReference>
<evidence type="ECO:0000256" key="4">
    <source>
        <dbReference type="ARBA" id="ARBA00022519"/>
    </source>
</evidence>
<dbReference type="EMBL" id="JAIMBW010000001">
    <property type="protein sequence ID" value="MBY4891829.1"/>
    <property type="molecule type" value="Genomic_DNA"/>
</dbReference>
<comment type="subcellular location">
    <subcellularLocation>
        <location evidence="1 9">Cell inner membrane</location>
        <topology evidence="1 9">Multi-pass membrane protein</topology>
    </subcellularLocation>
</comment>
<evidence type="ECO:0000256" key="5">
    <source>
        <dbReference type="ARBA" id="ARBA00022692"/>
    </source>
</evidence>
<protein>
    <recommendedName>
        <fullName evidence="9">TRAP transporter small permease protein</fullName>
    </recommendedName>
</protein>
<keyword evidence="5 9" id="KW-0812">Transmembrane</keyword>
<evidence type="ECO:0000256" key="7">
    <source>
        <dbReference type="ARBA" id="ARBA00023136"/>
    </source>
</evidence>
<gene>
    <name evidence="11" type="ORF">KUL25_03520</name>
</gene>
<dbReference type="GO" id="GO:0015740">
    <property type="term" value="P:C4-dicarboxylate transport"/>
    <property type="evidence" value="ECO:0007669"/>
    <property type="project" value="TreeGrafter"/>
</dbReference>
<feature type="transmembrane region" description="Helical" evidence="9">
    <location>
        <begin position="12"/>
        <end position="31"/>
    </location>
</feature>
<dbReference type="GO" id="GO:0005886">
    <property type="term" value="C:plasma membrane"/>
    <property type="evidence" value="ECO:0007669"/>
    <property type="project" value="UniProtKB-SubCell"/>
</dbReference>
<keyword evidence="4 9" id="KW-0997">Cell inner membrane</keyword>
<evidence type="ECO:0000256" key="2">
    <source>
        <dbReference type="ARBA" id="ARBA00022448"/>
    </source>
</evidence>
<evidence type="ECO:0000256" key="1">
    <source>
        <dbReference type="ARBA" id="ARBA00004429"/>
    </source>
</evidence>
<feature type="domain" description="Tripartite ATP-independent periplasmic transporters DctQ component" evidence="10">
    <location>
        <begin position="26"/>
        <end position="154"/>
    </location>
</feature>